<evidence type="ECO:0000259" key="4">
    <source>
        <dbReference type="Pfam" id="PF07587"/>
    </source>
</evidence>
<feature type="domain" description="DUF1549" evidence="3">
    <location>
        <begin position="224"/>
        <end position="393"/>
    </location>
</feature>
<protein>
    <recommendedName>
        <fullName evidence="8">Xanthan lyase</fullName>
    </recommendedName>
</protein>
<dbReference type="KEGG" id="lcre:Pla8534_42460"/>
<gene>
    <name evidence="6" type="ORF">Pla8534_42460</name>
</gene>
<feature type="region of interest" description="Disordered" evidence="1">
    <location>
        <begin position="172"/>
        <end position="198"/>
    </location>
</feature>
<reference evidence="6 7" key="1">
    <citation type="submission" date="2019-02" db="EMBL/GenBank/DDBJ databases">
        <title>Deep-cultivation of Planctomycetes and their phenomic and genomic characterization uncovers novel biology.</title>
        <authorList>
            <person name="Wiegand S."/>
            <person name="Jogler M."/>
            <person name="Boedeker C."/>
            <person name="Pinto D."/>
            <person name="Vollmers J."/>
            <person name="Rivas-Marin E."/>
            <person name="Kohn T."/>
            <person name="Peeters S.H."/>
            <person name="Heuer A."/>
            <person name="Rast P."/>
            <person name="Oberbeckmann S."/>
            <person name="Bunk B."/>
            <person name="Jeske O."/>
            <person name="Meyerdierks A."/>
            <person name="Storesund J.E."/>
            <person name="Kallscheuer N."/>
            <person name="Luecker S."/>
            <person name="Lage O.M."/>
            <person name="Pohl T."/>
            <person name="Merkel B.J."/>
            <person name="Hornburger P."/>
            <person name="Mueller R.-W."/>
            <person name="Bruemmer F."/>
            <person name="Labrenz M."/>
            <person name="Spormann A.M."/>
            <person name="Op den Camp H."/>
            <person name="Overmann J."/>
            <person name="Amann R."/>
            <person name="Jetten M.S.M."/>
            <person name="Mascher T."/>
            <person name="Medema M.H."/>
            <person name="Devos D.P."/>
            <person name="Kaster A.-K."/>
            <person name="Ovreas L."/>
            <person name="Rohde M."/>
            <person name="Galperin M.Y."/>
            <person name="Jogler C."/>
        </authorList>
    </citation>
    <scope>NUCLEOTIDE SEQUENCE [LARGE SCALE GENOMIC DNA]</scope>
    <source>
        <strain evidence="6 7">Pla85_3_4</strain>
    </source>
</reference>
<accession>A0A518DX44</accession>
<dbReference type="RefSeq" id="WP_145055060.1">
    <property type="nucleotide sequence ID" value="NZ_CP036433.1"/>
</dbReference>
<feature type="chain" id="PRO_5021779557" description="Xanthan lyase" evidence="2">
    <location>
        <begin position="22"/>
        <end position="693"/>
    </location>
</feature>
<evidence type="ECO:0000313" key="7">
    <source>
        <dbReference type="Proteomes" id="UP000317648"/>
    </source>
</evidence>
<dbReference type="InterPro" id="IPR022655">
    <property type="entry name" value="DUF1553"/>
</dbReference>
<dbReference type="PANTHER" id="PTHR35889:SF3">
    <property type="entry name" value="F-BOX DOMAIN-CONTAINING PROTEIN"/>
    <property type="match status" value="1"/>
</dbReference>
<feature type="compositionally biased region" description="Pro residues" evidence="1">
    <location>
        <begin position="183"/>
        <end position="194"/>
    </location>
</feature>
<evidence type="ECO:0000259" key="5">
    <source>
        <dbReference type="Pfam" id="PF25275"/>
    </source>
</evidence>
<dbReference type="Pfam" id="PF07587">
    <property type="entry name" value="PSD1"/>
    <property type="match status" value="1"/>
</dbReference>
<organism evidence="6 7">
    <name type="scientific">Lignipirellula cremea</name>
    <dbReference type="NCBI Taxonomy" id="2528010"/>
    <lineage>
        <taxon>Bacteria</taxon>
        <taxon>Pseudomonadati</taxon>
        <taxon>Planctomycetota</taxon>
        <taxon>Planctomycetia</taxon>
        <taxon>Pirellulales</taxon>
        <taxon>Pirellulaceae</taxon>
        <taxon>Lignipirellula</taxon>
    </lineage>
</organism>
<proteinExistence type="predicted"/>
<dbReference type="Pfam" id="PF07583">
    <property type="entry name" value="PSCyt2"/>
    <property type="match status" value="1"/>
</dbReference>
<evidence type="ECO:0000313" key="6">
    <source>
        <dbReference type="EMBL" id="QDU96426.1"/>
    </source>
</evidence>
<dbReference type="PANTHER" id="PTHR35889">
    <property type="entry name" value="CYCLOINULO-OLIGOSACCHARIDE FRUCTANOTRANSFERASE-RELATED"/>
    <property type="match status" value="1"/>
</dbReference>
<dbReference type="Gene3D" id="2.60.120.260">
    <property type="entry name" value="Galactose-binding domain-like"/>
    <property type="match status" value="1"/>
</dbReference>
<evidence type="ECO:0000259" key="3">
    <source>
        <dbReference type="Pfam" id="PF07583"/>
    </source>
</evidence>
<keyword evidence="7" id="KW-1185">Reference proteome</keyword>
<dbReference type="InterPro" id="IPR011444">
    <property type="entry name" value="DUF1549"/>
</dbReference>
<feature type="signal peptide" evidence="2">
    <location>
        <begin position="1"/>
        <end position="21"/>
    </location>
</feature>
<dbReference type="OrthoDB" id="289126at2"/>
<dbReference type="Proteomes" id="UP000317648">
    <property type="component" value="Chromosome"/>
</dbReference>
<dbReference type="AlphaFoldDB" id="A0A518DX44"/>
<name>A0A518DX44_9BACT</name>
<evidence type="ECO:0000256" key="1">
    <source>
        <dbReference type="SAM" id="MobiDB-lite"/>
    </source>
</evidence>
<feature type="domain" description="Golvesin/Xly CBD-like" evidence="5">
    <location>
        <begin position="32"/>
        <end position="153"/>
    </location>
</feature>
<dbReference type="InterPro" id="IPR033803">
    <property type="entry name" value="CBD-like_Golvesin-Xly"/>
</dbReference>
<evidence type="ECO:0008006" key="8">
    <source>
        <dbReference type="Google" id="ProtNLM"/>
    </source>
</evidence>
<feature type="compositionally biased region" description="Low complexity" evidence="1">
    <location>
        <begin position="172"/>
        <end position="182"/>
    </location>
</feature>
<dbReference type="Pfam" id="PF25275">
    <property type="entry name" value="Golvesin_C"/>
    <property type="match status" value="1"/>
</dbReference>
<sequence precursor="true">MPRTLVFAAAALLFTAATASANELSTFPGLWIDNVDAQTTGVWKESKSVRPYIGSEYLASDDPEAVIRYRFTLPKDADYHLLLSYSAGSNRASNVPVLFTTAEGPQELALNQKVNPTDLLGFQRLGEFPLKAGEFTIEVAGRGANGYIIADAAWLLTTTELEAAKKLAKTKPPAVASKAANAPEPPPEPAPPFNRPASASQFATMTSDQLDELLAQHLGPIADDQLIDDPTFLRRASLDLLGRQPTVEELESFIDSKDPNRRQVAVDRMLDSPDFGSNWSNYWCDTIAARQQEPELTFHDYRPFKAWLAEQLNQGQGWDETVYQMLTANGKVGDAPEATFIGFHQGNSHRLAGETSRVFLSVQIHCAECHDHPFIDMPQETFHGMAAFFARTDAKIAQLDSRQIEVKSKTKGEHTIAGKKGEILPTAFDNQPLPADQSDIARRSALARWITAPENSYFAASHVNRVWSRLMGVGFYDPVDNMGEDSDPIYDDVLAAVSGHLVASQYNPKSVMRLIIGSRAYRRRLDESAKEPLTAAVTKQIRGDEVFDSLATAIALPNFTPEREKKSAAVRFPPPPKSTRDLVNEAFGYDPSFRDQDIPRTMTQAMFLMNNPQVQDQINAQADSGTFLASLLAGQPTDSGAIERLYEAVLARRPQAREVEICLAHIKTLPDRGAAFEDLLWSLLNSAEFTTRR</sequence>
<feature type="domain" description="DUF1553" evidence="4">
    <location>
        <begin position="442"/>
        <end position="530"/>
    </location>
</feature>
<keyword evidence="2" id="KW-0732">Signal</keyword>
<dbReference type="EMBL" id="CP036433">
    <property type="protein sequence ID" value="QDU96426.1"/>
    <property type="molecule type" value="Genomic_DNA"/>
</dbReference>
<evidence type="ECO:0000256" key="2">
    <source>
        <dbReference type="SAM" id="SignalP"/>
    </source>
</evidence>